<dbReference type="GO" id="GO:0005524">
    <property type="term" value="F:ATP binding"/>
    <property type="evidence" value="ECO:0007669"/>
    <property type="project" value="UniProtKB-KW"/>
</dbReference>
<dbReference type="EMBL" id="CP127294">
    <property type="protein sequence ID" value="WIX77921.1"/>
    <property type="molecule type" value="Genomic_DNA"/>
</dbReference>
<dbReference type="Gene3D" id="3.40.50.300">
    <property type="entry name" value="P-loop containing nucleotide triphosphate hydrolases"/>
    <property type="match status" value="1"/>
</dbReference>
<dbReference type="SMART" id="SM00382">
    <property type="entry name" value="AAA"/>
    <property type="match status" value="1"/>
</dbReference>
<dbReference type="GO" id="GO:0016887">
    <property type="term" value="F:ATP hydrolysis activity"/>
    <property type="evidence" value="ECO:0007669"/>
    <property type="project" value="InterPro"/>
</dbReference>
<dbReference type="PROSITE" id="PS00211">
    <property type="entry name" value="ABC_TRANSPORTER_1"/>
    <property type="match status" value="1"/>
</dbReference>
<evidence type="ECO:0000313" key="6">
    <source>
        <dbReference type="Proteomes" id="UP001236014"/>
    </source>
</evidence>
<accession>A0A9Y2MTL6</accession>
<protein>
    <submittedName>
        <fullName evidence="5">ABC transporter ATP-binding protein</fullName>
    </submittedName>
</protein>
<dbReference type="InterPro" id="IPR003439">
    <property type="entry name" value="ABC_transporter-like_ATP-bd"/>
</dbReference>
<keyword evidence="6" id="KW-1185">Reference proteome</keyword>
<dbReference type="PANTHER" id="PTHR42788">
    <property type="entry name" value="TAURINE IMPORT ATP-BINDING PROTEIN-RELATED"/>
    <property type="match status" value="1"/>
</dbReference>
<dbReference type="InterPro" id="IPR017871">
    <property type="entry name" value="ABC_transporter-like_CS"/>
</dbReference>
<evidence type="ECO:0000256" key="3">
    <source>
        <dbReference type="ARBA" id="ARBA00022840"/>
    </source>
</evidence>
<organism evidence="5 6">
    <name type="scientific">Amycolatopsis carbonis</name>
    <dbReference type="NCBI Taxonomy" id="715471"/>
    <lineage>
        <taxon>Bacteria</taxon>
        <taxon>Bacillati</taxon>
        <taxon>Actinomycetota</taxon>
        <taxon>Actinomycetes</taxon>
        <taxon>Pseudonocardiales</taxon>
        <taxon>Pseudonocardiaceae</taxon>
        <taxon>Amycolatopsis</taxon>
    </lineage>
</organism>
<dbReference type="Proteomes" id="UP001236014">
    <property type="component" value="Chromosome"/>
</dbReference>
<sequence length="266" mass="28480">MADITFDQVQISYAGKGESFVAVNGFDARIEDGEFVTIVGASGCGKSSVLLAADGLLRPSGGQIRIGEKIVSKPGPDRGVVFQDASLMPWRTILANVAFGLEMQGVDKATRLDRARHFIELVGLAGREEAHPHQLSGGMRQRVGIARALATDPEVLLMDEPFGALDAQTRELMATELLRIWDLDRKTVLFVTHGIDEAVFLADRVLVMGGSPSRVVEVMEIDLPRPRDAAVRASEAFGKYRTHLADLLFGAGAGAGNTAAPESVTP</sequence>
<dbReference type="PANTHER" id="PTHR42788:SF13">
    <property type="entry name" value="ALIPHATIC SULFONATES IMPORT ATP-BINDING PROTEIN SSUB"/>
    <property type="match status" value="1"/>
</dbReference>
<dbReference type="AlphaFoldDB" id="A0A9Y2MTL6"/>
<evidence type="ECO:0000313" key="5">
    <source>
        <dbReference type="EMBL" id="WIX77921.1"/>
    </source>
</evidence>
<name>A0A9Y2MTL6_9PSEU</name>
<keyword evidence="1" id="KW-0813">Transport</keyword>
<dbReference type="CDD" id="cd03293">
    <property type="entry name" value="ABC_NrtD_SsuB_transporters"/>
    <property type="match status" value="1"/>
</dbReference>
<proteinExistence type="predicted"/>
<dbReference type="InterPro" id="IPR027417">
    <property type="entry name" value="P-loop_NTPase"/>
</dbReference>
<dbReference type="Pfam" id="PF00005">
    <property type="entry name" value="ABC_tran"/>
    <property type="match status" value="1"/>
</dbReference>
<dbReference type="InterPro" id="IPR003593">
    <property type="entry name" value="AAA+_ATPase"/>
</dbReference>
<dbReference type="SUPFAM" id="SSF52540">
    <property type="entry name" value="P-loop containing nucleoside triphosphate hydrolases"/>
    <property type="match status" value="1"/>
</dbReference>
<evidence type="ECO:0000259" key="4">
    <source>
        <dbReference type="PROSITE" id="PS50893"/>
    </source>
</evidence>
<evidence type="ECO:0000256" key="1">
    <source>
        <dbReference type="ARBA" id="ARBA00022448"/>
    </source>
</evidence>
<dbReference type="InterPro" id="IPR050166">
    <property type="entry name" value="ABC_transporter_ATP-bind"/>
</dbReference>
<dbReference type="KEGG" id="acab:QRX50_42085"/>
<gene>
    <name evidence="5" type="ORF">QRX50_42085</name>
</gene>
<keyword evidence="3 5" id="KW-0067">ATP-binding</keyword>
<evidence type="ECO:0000256" key="2">
    <source>
        <dbReference type="ARBA" id="ARBA00022741"/>
    </source>
</evidence>
<dbReference type="PROSITE" id="PS50893">
    <property type="entry name" value="ABC_TRANSPORTER_2"/>
    <property type="match status" value="1"/>
</dbReference>
<keyword evidence="2" id="KW-0547">Nucleotide-binding</keyword>
<dbReference type="RefSeq" id="WP_285968656.1">
    <property type="nucleotide sequence ID" value="NZ_CP127294.1"/>
</dbReference>
<reference evidence="5 6" key="1">
    <citation type="submission" date="2023-06" db="EMBL/GenBank/DDBJ databases">
        <authorList>
            <person name="Oyuntsetseg B."/>
            <person name="Kim S.B."/>
        </authorList>
    </citation>
    <scope>NUCLEOTIDE SEQUENCE [LARGE SCALE GENOMIC DNA]</scope>
    <source>
        <strain evidence="5 6">2-15</strain>
    </source>
</reference>
<feature type="domain" description="ABC transporter" evidence="4">
    <location>
        <begin position="4"/>
        <end position="235"/>
    </location>
</feature>